<comment type="caution">
    <text evidence="1">The sequence shown here is derived from an EMBL/GenBank/DDBJ whole genome shotgun (WGS) entry which is preliminary data.</text>
</comment>
<evidence type="ECO:0000313" key="1">
    <source>
        <dbReference type="EMBL" id="PXX21118.1"/>
    </source>
</evidence>
<accession>A0A318HRT7</accession>
<organism evidence="1 2">
    <name type="scientific">Hoylesella shahii DSM 15611 = JCM 12083</name>
    <dbReference type="NCBI Taxonomy" id="1122991"/>
    <lineage>
        <taxon>Bacteria</taxon>
        <taxon>Pseudomonadati</taxon>
        <taxon>Bacteroidota</taxon>
        <taxon>Bacteroidia</taxon>
        <taxon>Bacteroidales</taxon>
        <taxon>Prevotellaceae</taxon>
        <taxon>Hoylesella</taxon>
    </lineage>
</organism>
<dbReference type="Proteomes" id="UP000248314">
    <property type="component" value="Unassembled WGS sequence"/>
</dbReference>
<gene>
    <name evidence="1" type="ORF">EJ73_01887</name>
</gene>
<name>A0A318HRT7_9BACT</name>
<dbReference type="STRING" id="1122991.GCA_000613445_01708"/>
<reference evidence="1 2" key="1">
    <citation type="submission" date="2018-05" db="EMBL/GenBank/DDBJ databases">
        <title>Genomic Encyclopedia of Type Strains, Phase I: the one thousand microbial genomes (KMG-I) project.</title>
        <authorList>
            <person name="Kyrpides N."/>
        </authorList>
    </citation>
    <scope>NUCLEOTIDE SEQUENCE [LARGE SCALE GENOMIC DNA]</scope>
    <source>
        <strain evidence="1 2">DSM 15611</strain>
    </source>
</reference>
<proteinExistence type="predicted"/>
<keyword evidence="2" id="KW-1185">Reference proteome</keyword>
<protein>
    <submittedName>
        <fullName evidence="1">Uncharacterized protein</fullName>
    </submittedName>
</protein>
<evidence type="ECO:0000313" key="2">
    <source>
        <dbReference type="Proteomes" id="UP000248314"/>
    </source>
</evidence>
<sequence>MLINISFLVLICQCNVIVLCSNYTQKNNELRLFICLTHRLYTFSMFIFILCLSKNEPPGSLQKGVYSSYRQVVLSLQANCTDPTSKL</sequence>
<dbReference type="EMBL" id="QJJX01000023">
    <property type="protein sequence ID" value="PXX21118.1"/>
    <property type="molecule type" value="Genomic_DNA"/>
</dbReference>
<dbReference type="AlphaFoldDB" id="A0A318HRT7"/>